<gene>
    <name evidence="4" type="ORF">ACFQ5X_47320</name>
</gene>
<proteinExistence type="predicted"/>
<protein>
    <submittedName>
        <fullName evidence="4">Inositol polyphosphate kinase family protein</fullName>
    </submittedName>
</protein>
<dbReference type="EMBL" id="JBHTMM010000182">
    <property type="protein sequence ID" value="MFD1313316.1"/>
    <property type="molecule type" value="Genomic_DNA"/>
</dbReference>
<dbReference type="PANTHER" id="PTHR12400:SF21">
    <property type="entry name" value="KINASE"/>
    <property type="match status" value="1"/>
</dbReference>
<organism evidence="4 5">
    <name type="scientific">Streptomyces kaempferi</name>
    <dbReference type="NCBI Taxonomy" id="333725"/>
    <lineage>
        <taxon>Bacteria</taxon>
        <taxon>Bacillati</taxon>
        <taxon>Actinomycetota</taxon>
        <taxon>Actinomycetes</taxon>
        <taxon>Kitasatosporales</taxon>
        <taxon>Streptomycetaceae</taxon>
        <taxon>Streptomyces</taxon>
    </lineage>
</organism>
<keyword evidence="2 4" id="KW-0418">Kinase</keyword>
<dbReference type="Gene3D" id="3.30.470.160">
    <property type="entry name" value="Inositol polyphosphate kinase"/>
    <property type="match status" value="1"/>
</dbReference>
<dbReference type="SUPFAM" id="SSF56104">
    <property type="entry name" value="SAICAR synthase-like"/>
    <property type="match status" value="1"/>
</dbReference>
<dbReference type="PANTHER" id="PTHR12400">
    <property type="entry name" value="INOSITOL POLYPHOSPHATE KINASE"/>
    <property type="match status" value="1"/>
</dbReference>
<keyword evidence="5" id="KW-1185">Reference proteome</keyword>
<evidence type="ECO:0000256" key="1">
    <source>
        <dbReference type="ARBA" id="ARBA00022679"/>
    </source>
</evidence>
<name>A0ABW3XWR9_9ACTN</name>
<dbReference type="Proteomes" id="UP001597058">
    <property type="component" value="Unassembled WGS sequence"/>
</dbReference>
<evidence type="ECO:0000256" key="2">
    <source>
        <dbReference type="ARBA" id="ARBA00022777"/>
    </source>
</evidence>
<dbReference type="GO" id="GO:0016301">
    <property type="term" value="F:kinase activity"/>
    <property type="evidence" value="ECO:0007669"/>
    <property type="project" value="UniProtKB-KW"/>
</dbReference>
<sequence>MSISLFGLGEGNMGHRKTATFCFSFVSPLGEVPSDTDDLNATHIADYFARVREAADVYENVITNPPRGMTRAEVLRVLQRVPSHRVTAAAEVPGRLDRLLSMHTQHLSSRSKPSLSEYPRTNEISSVGGHGGISVRADGLVLQKRTNATECVFYERVHKSGDSLGVVIPKSFSVEDVVALEVDLPSGKDSPARESELDGIRSEIFIENMVADFGDPFLLDIKIGESTASKSELRRHLGARDAWLKKKKSKIADVVSGSSLRGWRVVGRTGIQDGRGMTGINSINHLKEFITSACGTAVDIVRELHGVRAAVVESSYAFIASSVLIAVDRSLDVANRTPRVKLVDFAHAFTMADLGFDQFQKYRLQFLKGIDNLIAEIRAIDKIGRQDLLFIADTDSSSEWGDRYTRSDVAHLRRSQETGPVRTNSDWSIYSNPMEWDAEIEEYKLDTSVLDGDPDSLIEMAHATAHEMRSEFHRMTKSGGSDFFVRSVRDDEKNAILSIVYVSHIARILNGKVELGINGTVIKICP</sequence>
<comment type="caution">
    <text evidence="4">The sequence shown here is derived from an EMBL/GenBank/DDBJ whole genome shotgun (WGS) entry which is preliminary data.</text>
</comment>
<feature type="region of interest" description="Disordered" evidence="3">
    <location>
        <begin position="108"/>
        <end position="129"/>
    </location>
</feature>
<keyword evidence="1" id="KW-0808">Transferase</keyword>
<dbReference type="Pfam" id="PF03770">
    <property type="entry name" value="IPK"/>
    <property type="match status" value="1"/>
</dbReference>
<evidence type="ECO:0000313" key="5">
    <source>
        <dbReference type="Proteomes" id="UP001597058"/>
    </source>
</evidence>
<dbReference type="InterPro" id="IPR005522">
    <property type="entry name" value="IPK"/>
</dbReference>
<evidence type="ECO:0000313" key="4">
    <source>
        <dbReference type="EMBL" id="MFD1313316.1"/>
    </source>
</evidence>
<dbReference type="InterPro" id="IPR038286">
    <property type="entry name" value="IPK_sf"/>
</dbReference>
<dbReference type="RefSeq" id="WP_381241776.1">
    <property type="nucleotide sequence ID" value="NZ_JBHSKH010000102.1"/>
</dbReference>
<accession>A0ABW3XWR9</accession>
<reference evidence="5" key="1">
    <citation type="journal article" date="2019" name="Int. J. Syst. Evol. Microbiol.">
        <title>The Global Catalogue of Microorganisms (GCM) 10K type strain sequencing project: providing services to taxonomists for standard genome sequencing and annotation.</title>
        <authorList>
            <consortium name="The Broad Institute Genomics Platform"/>
            <consortium name="The Broad Institute Genome Sequencing Center for Infectious Disease"/>
            <person name="Wu L."/>
            <person name="Ma J."/>
        </authorList>
    </citation>
    <scope>NUCLEOTIDE SEQUENCE [LARGE SCALE GENOMIC DNA]</scope>
    <source>
        <strain evidence="5">CGMCC 4.7020</strain>
    </source>
</reference>
<evidence type="ECO:0000256" key="3">
    <source>
        <dbReference type="SAM" id="MobiDB-lite"/>
    </source>
</evidence>